<reference evidence="21 25" key="6">
    <citation type="submission" date="2018-08" db="EMBL/GenBank/DDBJ databases">
        <title>Recombination of ecologically and evolutionarily significant loci maintains genetic cohesion in the Pseudomonas syringae species complex.</title>
        <authorList>
            <person name="Dillon M."/>
            <person name="Thakur S."/>
            <person name="Almeida R.N.D."/>
            <person name="Weir B.S."/>
            <person name="Guttman D.S."/>
        </authorList>
    </citation>
    <scope>NUCLEOTIDE SEQUENCE [LARGE SCALE GENOMIC DNA]</scope>
    <source>
        <strain evidence="21 25">ICMP 7846</strain>
    </source>
</reference>
<proteinExistence type="inferred from homology"/>
<dbReference type="GO" id="GO:0070814">
    <property type="term" value="P:hydrogen sulfide biosynthetic process"/>
    <property type="evidence" value="ECO:0007669"/>
    <property type="project" value="UniProtKB-UniRule"/>
</dbReference>
<evidence type="ECO:0000256" key="13">
    <source>
        <dbReference type="ARBA" id="ARBA00048441"/>
    </source>
</evidence>
<feature type="binding site" evidence="14">
    <location>
        <position position="231"/>
    </location>
    <ligand>
        <name>[4Fe-4S] cluster</name>
        <dbReference type="ChEBI" id="CHEBI:49883"/>
    </ligand>
</feature>
<dbReference type="GO" id="GO:0005737">
    <property type="term" value="C:cytoplasm"/>
    <property type="evidence" value="ECO:0007669"/>
    <property type="project" value="UniProtKB-SubCell"/>
</dbReference>
<organism evidence="20 24">
    <name type="scientific">Pseudomonas aeruginosa</name>
    <dbReference type="NCBI Taxonomy" id="287"/>
    <lineage>
        <taxon>Bacteria</taxon>
        <taxon>Pseudomonadati</taxon>
        <taxon>Pseudomonadota</taxon>
        <taxon>Gammaproteobacteria</taxon>
        <taxon>Pseudomonadales</taxon>
        <taxon>Pseudomonadaceae</taxon>
        <taxon>Pseudomonas</taxon>
    </lineage>
</organism>
<feature type="binding site" evidence="14">
    <location>
        <position position="228"/>
    </location>
    <ligand>
        <name>[4Fe-4S] cluster</name>
        <dbReference type="ChEBI" id="CHEBI:49883"/>
    </ligand>
</feature>
<feature type="compositionally biased region" description="Polar residues" evidence="15">
    <location>
        <begin position="11"/>
        <end position="25"/>
    </location>
</feature>
<evidence type="ECO:0000256" key="8">
    <source>
        <dbReference type="ARBA" id="ARBA00024327"/>
    </source>
</evidence>
<comment type="function">
    <text evidence="7 14">Catalyzes the formation of sulfite from adenosine 5'-phosphosulfate (APS) using thioredoxin as an electron donor.</text>
</comment>
<protein>
    <recommendedName>
        <fullName evidence="10 14">Adenosine 5'-phosphosulfate reductase</fullName>
        <shortName evidence="14">APS reductase</shortName>
        <ecNumber evidence="9 14">1.8.4.10</ecNumber>
    </recommendedName>
    <alternativeName>
        <fullName evidence="12 14">5'-adenylylsulfate reductase</fullName>
    </alternativeName>
    <alternativeName>
        <fullName evidence="11 14">Thioredoxin-dependent 5'-adenylylsulfate reductase</fullName>
    </alternativeName>
</protein>
<dbReference type="EMBL" id="NFFZ01000022">
    <property type="protein sequence ID" value="OTI56333.1"/>
    <property type="molecule type" value="Genomic_DNA"/>
</dbReference>
<comment type="pathway">
    <text evidence="8 14">Sulfur metabolism; hydrogen sulfide biosynthesis; sulfite from sulfate.</text>
</comment>
<dbReference type="SMR" id="A0A0C7CX40"/>
<reference evidence="17" key="1">
    <citation type="submission" date="2015-06" db="EMBL/GenBank/DDBJ databases">
        <authorList>
            <person name="Radhakrishnan R."/>
            <person name="Underwood A."/>
            <person name="Al-Shahib A."/>
        </authorList>
    </citation>
    <scope>NUCLEOTIDE SEQUENCE</scope>
    <source>
        <strain evidence="17">P19_London_7_VIM_2_05_10</strain>
    </source>
</reference>
<dbReference type="CDD" id="cd23945">
    <property type="entry name" value="PAPS_reductase"/>
    <property type="match status" value="1"/>
</dbReference>
<feature type="region of interest" description="Disordered" evidence="15">
    <location>
        <begin position="1"/>
        <end position="29"/>
    </location>
</feature>
<dbReference type="Proteomes" id="UP000194857">
    <property type="component" value="Unassembled WGS sequence"/>
</dbReference>
<evidence type="ECO:0000313" key="25">
    <source>
        <dbReference type="Proteomes" id="UP000270834"/>
    </source>
</evidence>
<dbReference type="NCBIfam" id="TIGR02055">
    <property type="entry name" value="APS_reductase"/>
    <property type="match status" value="1"/>
</dbReference>
<dbReference type="EMBL" id="RBSQ01001426">
    <property type="protein sequence ID" value="RMS44385.1"/>
    <property type="molecule type" value="Genomic_DNA"/>
</dbReference>
<dbReference type="Pfam" id="PF01507">
    <property type="entry name" value="PAPS_reduct"/>
    <property type="match status" value="1"/>
</dbReference>
<comment type="subcellular location">
    <subcellularLocation>
        <location evidence="14">Cytoplasm</location>
    </subcellularLocation>
</comment>
<dbReference type="Gene3D" id="3.40.50.620">
    <property type="entry name" value="HUPs"/>
    <property type="match status" value="1"/>
</dbReference>
<dbReference type="FunFam" id="3.40.50.620:FF:000153">
    <property type="entry name" value="Phosphoadenosine phosphosulfate reductase"/>
    <property type="match status" value="1"/>
</dbReference>
<evidence type="ECO:0000256" key="15">
    <source>
        <dbReference type="SAM" id="MobiDB-lite"/>
    </source>
</evidence>
<dbReference type="AlphaFoldDB" id="A0A0C7CX40"/>
<dbReference type="GO" id="GO:0019344">
    <property type="term" value="P:cysteine biosynthetic process"/>
    <property type="evidence" value="ECO:0007669"/>
    <property type="project" value="InterPro"/>
</dbReference>
<evidence type="ECO:0000256" key="2">
    <source>
        <dbReference type="ARBA" id="ARBA00022490"/>
    </source>
</evidence>
<reference evidence="22 26" key="5">
    <citation type="submission" date="2017-08" db="EMBL/GenBank/DDBJ databases">
        <authorList>
            <person name="Feschi L."/>
            <person name="Jeukens J."/>
            <person name="Emond-Rheault J.-G."/>
            <person name="Kukavica-Ibrulj I."/>
            <person name="Boyle B."/>
            <person name="Levesque R.C."/>
        </authorList>
    </citation>
    <scope>NUCLEOTIDE SEQUENCE [LARGE SCALE GENOMIC DNA]</scope>
    <source>
        <strain evidence="22 26">PA-W36</strain>
    </source>
</reference>
<evidence type="ECO:0000256" key="3">
    <source>
        <dbReference type="ARBA" id="ARBA00022723"/>
    </source>
</evidence>
<dbReference type="SUPFAM" id="SSF52402">
    <property type="entry name" value="Adenine nucleotide alpha hydrolases-like"/>
    <property type="match status" value="1"/>
</dbReference>
<keyword evidence="4 14" id="KW-0560">Oxidoreductase</keyword>
<dbReference type="GO" id="GO:0046872">
    <property type="term" value="F:metal ion binding"/>
    <property type="evidence" value="ECO:0007669"/>
    <property type="project" value="UniProtKB-KW"/>
</dbReference>
<feature type="active site" description="Nucleophile; cysteine thiosulfonate intermediate" evidence="14">
    <location>
        <position position="256"/>
    </location>
</feature>
<dbReference type="Proteomes" id="UP000270834">
    <property type="component" value="Unassembled WGS sequence"/>
</dbReference>
<comment type="catalytic activity">
    <reaction evidence="13 14">
        <text>[thioredoxin]-disulfide + sulfite + AMP + 2 H(+) = adenosine 5'-phosphosulfate + [thioredoxin]-dithiol</text>
        <dbReference type="Rhea" id="RHEA:21976"/>
        <dbReference type="Rhea" id="RHEA-COMP:10698"/>
        <dbReference type="Rhea" id="RHEA-COMP:10700"/>
        <dbReference type="ChEBI" id="CHEBI:15378"/>
        <dbReference type="ChEBI" id="CHEBI:17359"/>
        <dbReference type="ChEBI" id="CHEBI:29950"/>
        <dbReference type="ChEBI" id="CHEBI:50058"/>
        <dbReference type="ChEBI" id="CHEBI:58243"/>
        <dbReference type="ChEBI" id="CHEBI:456215"/>
        <dbReference type="EC" id="1.8.4.10"/>
    </reaction>
</comment>
<dbReference type="Proteomes" id="UP000045039">
    <property type="component" value="Unassembled WGS sequence"/>
</dbReference>
<feature type="binding site" evidence="14">
    <location>
        <position position="140"/>
    </location>
    <ligand>
        <name>[4Fe-4S] cluster</name>
        <dbReference type="ChEBI" id="CHEBI:49883"/>
    </ligand>
</feature>
<evidence type="ECO:0000313" key="24">
    <source>
        <dbReference type="Proteomes" id="UP000194857"/>
    </source>
</evidence>
<dbReference type="PANTHER" id="PTHR46482:SF9">
    <property type="entry name" value="5'-ADENYLYLSULFATE REDUCTASE 1, CHLOROPLASTIC"/>
    <property type="match status" value="1"/>
</dbReference>
<evidence type="ECO:0000259" key="16">
    <source>
        <dbReference type="Pfam" id="PF01507"/>
    </source>
</evidence>
<dbReference type="GO" id="GO:0051539">
    <property type="term" value="F:4 iron, 4 sulfur cluster binding"/>
    <property type="evidence" value="ECO:0007669"/>
    <property type="project" value="UniProtKB-UniRule"/>
</dbReference>
<dbReference type="EMBL" id="CVVU01000202">
    <property type="protein sequence ID" value="CRP01634.1"/>
    <property type="molecule type" value="Genomic_DNA"/>
</dbReference>
<reference evidence="22 26" key="7">
    <citation type="submission" date="2019-01" db="EMBL/GenBank/DDBJ databases">
        <title>The Pseudomonas aeruginosa pan-genome provides new insights on its population structure, horizontal gene transfer and pathogenicity.</title>
        <authorList>
            <person name="Freschi L."/>
            <person name="Vincent A.T."/>
            <person name="Jeukens J."/>
            <person name="Emond-Rheault J.-G."/>
            <person name="Kukavica-Ibrulj I."/>
            <person name="Dupont M.-J."/>
            <person name="Charette S.J."/>
            <person name="Boyle B."/>
            <person name="Levesque R.C."/>
        </authorList>
    </citation>
    <scope>NUCLEOTIDE SEQUENCE [LARGE SCALE GENOMIC DNA]</scope>
    <source>
        <strain evidence="22 26">PA-W36</strain>
    </source>
</reference>
<dbReference type="InterPro" id="IPR004511">
    <property type="entry name" value="PAPS/APS_Rdtase"/>
</dbReference>
<evidence type="ECO:0000313" key="22">
    <source>
        <dbReference type="EMBL" id="RPM21729.1"/>
    </source>
</evidence>
<dbReference type="PANTHER" id="PTHR46482">
    <property type="entry name" value="5'-ADENYLYLSULFATE REDUCTASE 3, CHLOROPLASTIC"/>
    <property type="match status" value="1"/>
</dbReference>
<dbReference type="InterPro" id="IPR014729">
    <property type="entry name" value="Rossmann-like_a/b/a_fold"/>
</dbReference>
<feature type="binding site" evidence="14">
    <location>
        <position position="139"/>
    </location>
    <ligand>
        <name>[4Fe-4S] cluster</name>
        <dbReference type="ChEBI" id="CHEBI:49883"/>
    </ligand>
</feature>
<reference evidence="19" key="9">
    <citation type="submission" date="2020-01" db="EMBL/GenBank/DDBJ databases">
        <title>Bacteria Cultured from War Wounds Associated with the Conflict in Eastern Ukraine.</title>
        <authorList>
            <person name="Snesrud E."/>
            <person name="Galac M.R."/>
            <person name="Mc Gann P."/>
            <person name="Valentine K."/>
            <person name="Viacheslav K."/>
        </authorList>
    </citation>
    <scope>NUCLEOTIDE SEQUENCE</scope>
    <source>
        <strain evidence="19">VNMU148</strain>
    </source>
</reference>
<evidence type="ECO:0000256" key="4">
    <source>
        <dbReference type="ARBA" id="ARBA00023002"/>
    </source>
</evidence>
<dbReference type="GO" id="GO:0004604">
    <property type="term" value="F:phosphoadenylyl-sulfate reductase (thioredoxin) activity"/>
    <property type="evidence" value="ECO:0007669"/>
    <property type="project" value="UniProtKB-UniRule"/>
</dbReference>
<dbReference type="GO" id="GO:0043866">
    <property type="term" value="F:adenylyl-sulfate reductase (thioredoxin) activity"/>
    <property type="evidence" value="ECO:0007669"/>
    <property type="project" value="UniProtKB-EC"/>
</dbReference>
<reference evidence="24" key="4">
    <citation type="submission" date="2017-05" db="EMBL/GenBank/DDBJ databases">
        <authorList>
            <person name="Giani T."/>
            <person name="Arena F."/>
            <person name="Pollini S."/>
            <person name="Di Pilato V."/>
            <person name="D'Andrea M.M."/>
            <person name="Henrici De Angelis L."/>
            <person name="Bassetti M."/>
            <person name="Rossolini G.M."/>
        </authorList>
    </citation>
    <scope>NUCLEOTIDE SEQUENCE [LARGE SCALE GENOMIC DNA]</scope>
    <source>
        <strain evidence="24">S567_C10_BS</strain>
    </source>
</reference>
<keyword evidence="3 14" id="KW-0479">Metal-binding</keyword>
<sequence length="267" mass="30199">MPPFATIPATERNSAAQHQDPSPMSQPFDLPALASSLADKSPQDILKAAFEHFGDELWISFSGAEDVVLVDMAWKLNRNVKVFSLDTGRLHPETYRFIDQVREHYGIAIDVLSPDPRLLEPLVKEKGLFSFYRDGHGECCGIRKIEPLKRKLAGVRAWATGQRRDQSPGTRSQVAVLEIDGAFSTPEKPLYKFNPLSSMTSEEVWGYIRMLELPYNSLHERGYISIGCEPCTRPVLPNQHEREGRWWWEEATHKECGLHAGNLISKA</sequence>
<reference evidence="20" key="3">
    <citation type="submission" date="2017-05" db="EMBL/GenBank/DDBJ databases">
        <authorList>
            <person name="Song R."/>
            <person name="Chenine A.L."/>
            <person name="Ruprecht R.M."/>
        </authorList>
    </citation>
    <scope>NUCLEOTIDE SEQUENCE [LARGE SCALE GENOMIC DNA]</scope>
    <source>
        <strain evidence="20">S567_C10_BS</strain>
    </source>
</reference>
<evidence type="ECO:0000313" key="26">
    <source>
        <dbReference type="Proteomes" id="UP000284767"/>
    </source>
</evidence>
<keyword evidence="2 14" id="KW-0963">Cytoplasm</keyword>
<keyword evidence="5 14" id="KW-0408">Iron</keyword>
<comment type="similarity">
    <text evidence="1 14">Belongs to the PAPS reductase family. CysH subfamily.</text>
</comment>
<dbReference type="NCBIfam" id="NF002537">
    <property type="entry name" value="PRK02090.1"/>
    <property type="match status" value="1"/>
</dbReference>
<dbReference type="EMBL" id="WOAD01000001">
    <property type="protein sequence ID" value="MUI33519.1"/>
    <property type="molecule type" value="Genomic_DNA"/>
</dbReference>
<evidence type="ECO:0000256" key="12">
    <source>
        <dbReference type="ARBA" id="ARBA00032041"/>
    </source>
</evidence>
<evidence type="ECO:0000313" key="27">
    <source>
        <dbReference type="Proteomes" id="UP000433532"/>
    </source>
</evidence>
<comment type="caution">
    <text evidence="20">The sequence shown here is derived from an EMBL/GenBank/DDBJ whole genome shotgun (WGS) entry which is preliminary data.</text>
</comment>
<dbReference type="NCBIfam" id="TIGR00434">
    <property type="entry name" value="cysH"/>
    <property type="match status" value="1"/>
</dbReference>
<dbReference type="EC" id="1.8.4.10" evidence="9 14"/>
<evidence type="ECO:0000256" key="14">
    <source>
        <dbReference type="HAMAP-Rule" id="MF_00063"/>
    </source>
</evidence>
<dbReference type="InterPro" id="IPR002500">
    <property type="entry name" value="PAPS_reduct_dom"/>
</dbReference>
<comment type="cofactor">
    <cofactor evidence="14">
        <name>[4Fe-4S] cluster</name>
        <dbReference type="ChEBI" id="CHEBI:49883"/>
    </cofactor>
    <text evidence="14">Binds 1 [4Fe-4S] cluster per subunit.</text>
</comment>
<dbReference type="EMBL" id="WXZT01000014">
    <property type="protein sequence ID" value="MZZ14620.1"/>
    <property type="molecule type" value="Genomic_DNA"/>
</dbReference>
<dbReference type="Proteomes" id="UP000644192">
    <property type="component" value="Unassembled WGS sequence"/>
</dbReference>
<dbReference type="InterPro" id="IPR011798">
    <property type="entry name" value="APS_reductase"/>
</dbReference>
<evidence type="ECO:0000256" key="5">
    <source>
        <dbReference type="ARBA" id="ARBA00023004"/>
    </source>
</evidence>
<dbReference type="GO" id="GO:0019379">
    <property type="term" value="P:sulfate assimilation, phosphoadenylyl sulfate reduction by phosphoadenylyl-sulfate reductase (thioredoxin)"/>
    <property type="evidence" value="ECO:0007669"/>
    <property type="project" value="UniProtKB-UniRule"/>
</dbReference>
<dbReference type="EMBL" id="NSNE01000002">
    <property type="protein sequence ID" value="RPM21729.1"/>
    <property type="molecule type" value="Genomic_DNA"/>
</dbReference>
<gene>
    <name evidence="14 17" type="primary">cysH</name>
    <name evidence="21" type="ORF">ALP65_00766</name>
    <name evidence="20" type="ORF">CAZ10_29920</name>
    <name evidence="18" type="ORF">GNQ48_00770</name>
    <name evidence="19" type="ORF">GUL26_20450</name>
    <name evidence="22" type="ORF">IPC1295_05540</name>
    <name evidence="17" type="ORF">PAERUG_P19_London_7_VIM_2_05_10_03162</name>
</gene>
<evidence type="ECO:0000256" key="9">
    <source>
        <dbReference type="ARBA" id="ARBA00024386"/>
    </source>
</evidence>
<name>A0A0C7CX40_PSEAI</name>
<evidence type="ECO:0000313" key="21">
    <source>
        <dbReference type="EMBL" id="RMS44385.1"/>
    </source>
</evidence>
<evidence type="ECO:0000256" key="6">
    <source>
        <dbReference type="ARBA" id="ARBA00023014"/>
    </source>
</evidence>
<evidence type="ECO:0000313" key="19">
    <source>
        <dbReference type="EMBL" id="MZZ14620.1"/>
    </source>
</evidence>
<evidence type="ECO:0000256" key="7">
    <source>
        <dbReference type="ARBA" id="ARBA00024298"/>
    </source>
</evidence>
<reference evidence="23" key="2">
    <citation type="submission" date="2015-06" db="EMBL/GenBank/DDBJ databases">
        <authorList>
            <person name="Radhakrishnan Rajesh"/>
            <person name="Underwood Anthony"/>
            <person name="Al-Shahib Ali"/>
        </authorList>
    </citation>
    <scope>NUCLEOTIDE SEQUENCE [LARGE SCALE GENOMIC DNA]</scope>
    <source>
        <strain evidence="23">P19_London_7_VIM_2_05_10</strain>
    </source>
</reference>
<accession>A0A0C7CX40</accession>
<evidence type="ECO:0000313" key="20">
    <source>
        <dbReference type="EMBL" id="OTI56333.1"/>
    </source>
</evidence>
<reference evidence="18 27" key="8">
    <citation type="submission" date="2019-11" db="EMBL/GenBank/DDBJ databases">
        <title>Genomes of ocular Pseudomonas aeruginosa isolates.</title>
        <authorList>
            <person name="Khan M."/>
            <person name="Rice S.A."/>
            <person name="Willcox M.D.P."/>
            <person name="Stapleton F."/>
        </authorList>
    </citation>
    <scope>NUCLEOTIDE SEQUENCE [LARGE SCALE GENOMIC DNA]</scope>
    <source>
        <strain evidence="18 27">PA221</strain>
    </source>
</reference>
<dbReference type="Proteomes" id="UP000284767">
    <property type="component" value="Unassembled WGS sequence"/>
</dbReference>
<dbReference type="Proteomes" id="UP000433532">
    <property type="component" value="Unassembled WGS sequence"/>
</dbReference>
<evidence type="ECO:0000256" key="1">
    <source>
        <dbReference type="ARBA" id="ARBA00009732"/>
    </source>
</evidence>
<dbReference type="OMA" id="PIARWTQ"/>
<evidence type="ECO:0000256" key="11">
    <source>
        <dbReference type="ARBA" id="ARBA00030894"/>
    </source>
</evidence>
<keyword evidence="6 14" id="KW-0411">Iron-sulfur</keyword>
<evidence type="ECO:0000256" key="10">
    <source>
        <dbReference type="ARBA" id="ARBA00029514"/>
    </source>
</evidence>
<feature type="domain" description="Phosphoadenosine phosphosulphate reductase" evidence="16">
    <location>
        <begin position="57"/>
        <end position="234"/>
    </location>
</feature>
<dbReference type="RefSeq" id="WP_003120317.1">
    <property type="nucleotide sequence ID" value="NZ_AP014651.1"/>
</dbReference>
<evidence type="ECO:0000313" key="23">
    <source>
        <dbReference type="Proteomes" id="UP000045039"/>
    </source>
</evidence>
<evidence type="ECO:0000313" key="17">
    <source>
        <dbReference type="EMBL" id="CRP01634.1"/>
    </source>
</evidence>
<evidence type="ECO:0000313" key="18">
    <source>
        <dbReference type="EMBL" id="MUI33519.1"/>
    </source>
</evidence>
<dbReference type="PIRSF" id="PIRSF000857">
    <property type="entry name" value="PAPS_reductase"/>
    <property type="match status" value="1"/>
</dbReference>
<dbReference type="HAMAP" id="MF_00063">
    <property type="entry name" value="CysH"/>
    <property type="match status" value="1"/>
</dbReference>